<keyword evidence="2" id="KW-1185">Reference proteome</keyword>
<sequence length="147" mass="16325">MKSKPQDMAQLASERFAKLQNHAGQMGQLRQCLLPLLDPAVHDQMKIANLRDGKLVIELASAAWATRLQYQRLDLMSALRRNGFPMLTTIEFKVNPKLSQITPKKAVVTKQLSSNASDHLESLANNVGGELGEKLKKLAARGRPIKK</sequence>
<accession>A0ABP9FE32</accession>
<evidence type="ECO:0000313" key="1">
    <source>
        <dbReference type="EMBL" id="GAA4900494.1"/>
    </source>
</evidence>
<dbReference type="EMBL" id="BAABJZ010000103">
    <property type="protein sequence ID" value="GAA4900494.1"/>
    <property type="molecule type" value="Genomic_DNA"/>
</dbReference>
<gene>
    <name evidence="1" type="ORF">GCM10023333_37970</name>
</gene>
<proteinExistence type="predicted"/>
<dbReference type="Pfam" id="PF05258">
    <property type="entry name" value="DciA"/>
    <property type="match status" value="1"/>
</dbReference>
<dbReference type="Proteomes" id="UP001499988">
    <property type="component" value="Unassembled WGS sequence"/>
</dbReference>
<dbReference type="InterPro" id="IPR007922">
    <property type="entry name" value="DciA-like"/>
</dbReference>
<protein>
    <submittedName>
        <fullName evidence="1">DciA family protein</fullName>
    </submittedName>
</protein>
<dbReference type="RefSeq" id="WP_345337070.1">
    <property type="nucleotide sequence ID" value="NZ_BAABJZ010000103.1"/>
</dbReference>
<organism evidence="1 2">
    <name type="scientific">Ferrimonas pelagia</name>
    <dbReference type="NCBI Taxonomy" id="1177826"/>
    <lineage>
        <taxon>Bacteria</taxon>
        <taxon>Pseudomonadati</taxon>
        <taxon>Pseudomonadota</taxon>
        <taxon>Gammaproteobacteria</taxon>
        <taxon>Alteromonadales</taxon>
        <taxon>Ferrimonadaceae</taxon>
        <taxon>Ferrimonas</taxon>
    </lineage>
</organism>
<reference evidence="2" key="1">
    <citation type="journal article" date="2019" name="Int. J. Syst. Evol. Microbiol.">
        <title>The Global Catalogue of Microorganisms (GCM) 10K type strain sequencing project: providing services to taxonomists for standard genome sequencing and annotation.</title>
        <authorList>
            <consortium name="The Broad Institute Genomics Platform"/>
            <consortium name="The Broad Institute Genome Sequencing Center for Infectious Disease"/>
            <person name="Wu L."/>
            <person name="Ma J."/>
        </authorList>
    </citation>
    <scope>NUCLEOTIDE SEQUENCE [LARGE SCALE GENOMIC DNA]</scope>
    <source>
        <strain evidence="2">JCM 18401</strain>
    </source>
</reference>
<evidence type="ECO:0000313" key="2">
    <source>
        <dbReference type="Proteomes" id="UP001499988"/>
    </source>
</evidence>
<comment type="caution">
    <text evidence="1">The sequence shown here is derived from an EMBL/GenBank/DDBJ whole genome shotgun (WGS) entry which is preliminary data.</text>
</comment>
<name>A0ABP9FE32_9GAMM</name>